<dbReference type="Proteomes" id="UP000735302">
    <property type="component" value="Unassembled WGS sequence"/>
</dbReference>
<organism evidence="2 3">
    <name type="scientific">Plakobranchus ocellatus</name>
    <dbReference type="NCBI Taxonomy" id="259542"/>
    <lineage>
        <taxon>Eukaryota</taxon>
        <taxon>Metazoa</taxon>
        <taxon>Spiralia</taxon>
        <taxon>Lophotrochozoa</taxon>
        <taxon>Mollusca</taxon>
        <taxon>Gastropoda</taxon>
        <taxon>Heterobranchia</taxon>
        <taxon>Euthyneura</taxon>
        <taxon>Panpulmonata</taxon>
        <taxon>Sacoglossa</taxon>
        <taxon>Placobranchoidea</taxon>
        <taxon>Plakobranchidae</taxon>
        <taxon>Plakobranchus</taxon>
    </lineage>
</organism>
<dbReference type="AlphaFoldDB" id="A0AAV3Z1P3"/>
<feature type="region of interest" description="Disordered" evidence="1">
    <location>
        <begin position="22"/>
        <end position="53"/>
    </location>
</feature>
<reference evidence="2 3" key="1">
    <citation type="journal article" date="2021" name="Elife">
        <title>Chloroplast acquisition without the gene transfer in kleptoplastic sea slugs, Plakobranchus ocellatus.</title>
        <authorList>
            <person name="Maeda T."/>
            <person name="Takahashi S."/>
            <person name="Yoshida T."/>
            <person name="Shimamura S."/>
            <person name="Takaki Y."/>
            <person name="Nagai Y."/>
            <person name="Toyoda A."/>
            <person name="Suzuki Y."/>
            <person name="Arimoto A."/>
            <person name="Ishii H."/>
            <person name="Satoh N."/>
            <person name="Nishiyama T."/>
            <person name="Hasebe M."/>
            <person name="Maruyama T."/>
            <person name="Minagawa J."/>
            <person name="Obokata J."/>
            <person name="Shigenobu S."/>
        </authorList>
    </citation>
    <scope>NUCLEOTIDE SEQUENCE [LARGE SCALE GENOMIC DNA]</scope>
</reference>
<evidence type="ECO:0000313" key="3">
    <source>
        <dbReference type="Proteomes" id="UP000735302"/>
    </source>
</evidence>
<sequence>MPGLPWSYTTYRECATSTGIDPSPIQRKLTSGLGNVGKEAGREDKARWRESDVAHVPTRGSSWATTCISRLLRHAEYGGSILSQNIVNHTKKVNKWVHFKMEKH</sequence>
<keyword evidence="3" id="KW-1185">Reference proteome</keyword>
<dbReference type="EMBL" id="BLXT01001916">
    <property type="protein sequence ID" value="GFN89069.1"/>
    <property type="molecule type" value="Genomic_DNA"/>
</dbReference>
<name>A0AAV3Z1P3_9GAST</name>
<proteinExistence type="predicted"/>
<feature type="compositionally biased region" description="Basic and acidic residues" evidence="1">
    <location>
        <begin position="39"/>
        <end position="53"/>
    </location>
</feature>
<accession>A0AAV3Z1P3</accession>
<protein>
    <submittedName>
        <fullName evidence="2">Uncharacterized protein</fullName>
    </submittedName>
</protein>
<gene>
    <name evidence="2" type="ORF">PoB_001557500</name>
</gene>
<evidence type="ECO:0000313" key="2">
    <source>
        <dbReference type="EMBL" id="GFN89069.1"/>
    </source>
</evidence>
<evidence type="ECO:0000256" key="1">
    <source>
        <dbReference type="SAM" id="MobiDB-lite"/>
    </source>
</evidence>
<comment type="caution">
    <text evidence="2">The sequence shown here is derived from an EMBL/GenBank/DDBJ whole genome shotgun (WGS) entry which is preliminary data.</text>
</comment>